<evidence type="ECO:0000256" key="2">
    <source>
        <dbReference type="ARBA" id="ARBA00008744"/>
    </source>
</evidence>
<sequence>MKEKRPNIVQNHVDDVNKKANKYRLMSVFNNLFGYFLGISIGIIFSYYIYSIHEAQLWFSNIRKIEQEISLRTESGLYYSYYKEILQKKNLINGIISLTNDTRTEWPRSINLLERFNIYQEILLASLYTFYNFNLSPMLFYVYSCFSFSGLQIFSLFYLSWVISKNYTYSILTSAWLFYNLDDYTRAFFTVNLREIFSLPFLFLSTSFLIQYLTLKKCHYALFYTISIFLFSLFWQFNQFLLIFQSLTLLVILLLQKNYKNEIKKILYLQCLAFLLTTGAQFFQKMLIGSISMSLNVSILLILYISDKITYSLSRFISIPTHLITILLTTFFINNFVKSQLNITDDTHIWTFVKAKLGYSYEDVTFETALYICHGAFANLEKEFFYRTARSGVLPLYVCLVIIEIWMTLYNFIKNKEYINDYNVGRIFLIIQSVPTGIMAITTLRMKYVWFPQMAILGSDAIKKLSSFIGKIPTYVIVISVAGSLFHLQYQVYEKQMDNLQEFYDPDTVDLMLWIGTTKRVSSFTGSMQLMAGVKACVGRNILNHPHFEDKWLRERTKKLYSIYGRYSIKKVHKIMLEEKADYIIVEDSICLAPSTGCSINDIVDMSAGILPDNGIQKFGKNARAFKKHERFCEAIKNQNSTDVTNYFYLEFSNPTFNVYKVIPLDDDY</sequence>
<evidence type="ECO:0000256" key="7">
    <source>
        <dbReference type="ARBA" id="ARBA00023136"/>
    </source>
</evidence>
<feature type="transmembrane region" description="Helical" evidence="8">
    <location>
        <begin position="468"/>
        <end position="488"/>
    </location>
</feature>
<protein>
    <submittedName>
        <fullName evidence="10">C-mannosyltransferase</fullName>
    </submittedName>
</protein>
<dbReference type="PANTHER" id="PTHR31488">
    <property type="entry name" value="DPY-19-LIKE 1, LIKE (H. SAPIENS)"/>
    <property type="match status" value="1"/>
</dbReference>
<keyword evidence="6 8" id="KW-1133">Transmembrane helix</keyword>
<keyword evidence="5 8" id="KW-0812">Transmembrane</keyword>
<feature type="transmembrane region" description="Helical" evidence="8">
    <location>
        <begin position="221"/>
        <end position="254"/>
    </location>
</feature>
<evidence type="ECO:0000256" key="6">
    <source>
        <dbReference type="ARBA" id="ARBA00022989"/>
    </source>
</evidence>
<dbReference type="Pfam" id="PF10034">
    <property type="entry name" value="Dpy19"/>
    <property type="match status" value="1"/>
</dbReference>
<feature type="transmembrane region" description="Helical" evidence="8">
    <location>
        <begin position="394"/>
        <end position="413"/>
    </location>
</feature>
<feature type="transmembrane region" description="Helical" evidence="8">
    <location>
        <begin position="288"/>
        <end position="305"/>
    </location>
</feature>
<dbReference type="InterPro" id="IPR018732">
    <property type="entry name" value="Dpy-19/Dpy-19-like"/>
</dbReference>
<evidence type="ECO:0000256" key="5">
    <source>
        <dbReference type="ARBA" id="ARBA00022692"/>
    </source>
</evidence>
<reference evidence="10" key="2">
    <citation type="submission" date="2015-08" db="UniProtKB">
        <authorList>
            <consortium name="WormBaseParasite"/>
        </authorList>
    </citation>
    <scope>IDENTIFICATION</scope>
</reference>
<feature type="transmembrane region" description="Helical" evidence="8">
    <location>
        <begin position="196"/>
        <end position="215"/>
    </location>
</feature>
<evidence type="ECO:0000256" key="3">
    <source>
        <dbReference type="ARBA" id="ARBA00022676"/>
    </source>
</evidence>
<dbReference type="GO" id="GO:0000030">
    <property type="term" value="F:mannosyltransferase activity"/>
    <property type="evidence" value="ECO:0007669"/>
    <property type="project" value="TreeGrafter"/>
</dbReference>
<keyword evidence="7 8" id="KW-0472">Membrane</keyword>
<name>A0A0K0FFD9_STRVS</name>
<evidence type="ECO:0000313" key="10">
    <source>
        <dbReference type="WBParaSite" id="SVE_0758100.1"/>
    </source>
</evidence>
<evidence type="ECO:0000256" key="4">
    <source>
        <dbReference type="ARBA" id="ARBA00022679"/>
    </source>
</evidence>
<dbReference type="GO" id="GO:0005637">
    <property type="term" value="C:nuclear inner membrane"/>
    <property type="evidence" value="ECO:0007669"/>
    <property type="project" value="TreeGrafter"/>
</dbReference>
<feature type="transmembrane region" description="Helical" evidence="8">
    <location>
        <begin position="140"/>
        <end position="161"/>
    </location>
</feature>
<evidence type="ECO:0000313" key="9">
    <source>
        <dbReference type="Proteomes" id="UP000035680"/>
    </source>
</evidence>
<proteinExistence type="inferred from homology"/>
<organism evidence="9 10">
    <name type="scientific">Strongyloides venezuelensis</name>
    <name type="common">Threadworm</name>
    <dbReference type="NCBI Taxonomy" id="75913"/>
    <lineage>
        <taxon>Eukaryota</taxon>
        <taxon>Metazoa</taxon>
        <taxon>Ecdysozoa</taxon>
        <taxon>Nematoda</taxon>
        <taxon>Chromadorea</taxon>
        <taxon>Rhabditida</taxon>
        <taxon>Tylenchina</taxon>
        <taxon>Panagrolaimomorpha</taxon>
        <taxon>Strongyloidoidea</taxon>
        <taxon>Strongyloididae</taxon>
        <taxon>Strongyloides</taxon>
    </lineage>
</organism>
<accession>A0A0K0FFD9</accession>
<keyword evidence="9" id="KW-1185">Reference proteome</keyword>
<feature type="transmembrane region" description="Helical" evidence="8">
    <location>
        <begin position="28"/>
        <end position="50"/>
    </location>
</feature>
<keyword evidence="4" id="KW-0808">Transferase</keyword>
<feature type="transmembrane region" description="Helical" evidence="8">
    <location>
        <begin position="317"/>
        <end position="337"/>
    </location>
</feature>
<dbReference type="Proteomes" id="UP000035680">
    <property type="component" value="Unassembled WGS sequence"/>
</dbReference>
<evidence type="ECO:0000256" key="8">
    <source>
        <dbReference type="SAM" id="Phobius"/>
    </source>
</evidence>
<comment type="similarity">
    <text evidence="2">Belongs to the dpy-19 family.</text>
</comment>
<reference evidence="9" key="1">
    <citation type="submission" date="2014-07" db="EMBL/GenBank/DDBJ databases">
        <authorList>
            <person name="Martin A.A"/>
            <person name="De Silva N."/>
        </authorList>
    </citation>
    <scope>NUCLEOTIDE SEQUENCE</scope>
</reference>
<evidence type="ECO:0000256" key="1">
    <source>
        <dbReference type="ARBA" id="ARBA00004141"/>
    </source>
</evidence>
<dbReference type="WBParaSite" id="SVE_0758100.1">
    <property type="protein sequence ID" value="SVE_0758100.1"/>
    <property type="gene ID" value="SVE_0758100"/>
</dbReference>
<feature type="transmembrane region" description="Helical" evidence="8">
    <location>
        <begin position="266"/>
        <end position="282"/>
    </location>
</feature>
<comment type="subcellular location">
    <subcellularLocation>
        <location evidence="1">Membrane</location>
        <topology evidence="1">Multi-pass membrane protein</topology>
    </subcellularLocation>
</comment>
<dbReference type="AlphaFoldDB" id="A0A0K0FFD9"/>
<keyword evidence="3" id="KW-0328">Glycosyltransferase</keyword>
<dbReference type="PANTHER" id="PTHR31488:SF3">
    <property type="entry name" value="C-MANNOSYLTRANSFERASE DPY19L3"/>
    <property type="match status" value="1"/>
</dbReference>
<dbReference type="STRING" id="75913.A0A0K0FFD9"/>
<feature type="transmembrane region" description="Helical" evidence="8">
    <location>
        <begin position="425"/>
        <end position="448"/>
    </location>
</feature>